<evidence type="ECO:0008006" key="4">
    <source>
        <dbReference type="Google" id="ProtNLM"/>
    </source>
</evidence>
<feature type="transmembrane region" description="Helical" evidence="1">
    <location>
        <begin position="87"/>
        <end position="110"/>
    </location>
</feature>
<organism evidence="2 3">
    <name type="scientific">Sphingomonas jatrophae</name>
    <dbReference type="NCBI Taxonomy" id="1166337"/>
    <lineage>
        <taxon>Bacteria</taxon>
        <taxon>Pseudomonadati</taxon>
        <taxon>Pseudomonadota</taxon>
        <taxon>Alphaproteobacteria</taxon>
        <taxon>Sphingomonadales</taxon>
        <taxon>Sphingomonadaceae</taxon>
        <taxon>Sphingomonas</taxon>
    </lineage>
</organism>
<evidence type="ECO:0000313" key="3">
    <source>
        <dbReference type="Proteomes" id="UP000198824"/>
    </source>
</evidence>
<dbReference type="EMBL" id="FOZG01000002">
    <property type="protein sequence ID" value="SFS01612.1"/>
    <property type="molecule type" value="Genomic_DNA"/>
</dbReference>
<gene>
    <name evidence="2" type="ORF">SAMN05192580_2620</name>
</gene>
<sequence>MTGPAPTAAARDPRIPPLSVALGFGPAAILPLLALAAFLLPPRTAWIAVALAQLWGGSILLFLAGVRRGLSFFTEGGPRPVQVATSVWLFVLGLAGLALPAPFAFLAQILGYGTVGLTDPRAAKRGEVPAHFARLRPPQMAIAVLGLVALTVRVSLG</sequence>
<reference evidence="2 3" key="1">
    <citation type="submission" date="2016-10" db="EMBL/GenBank/DDBJ databases">
        <authorList>
            <person name="de Groot N.N."/>
        </authorList>
    </citation>
    <scope>NUCLEOTIDE SEQUENCE [LARGE SCALE GENOMIC DNA]</scope>
    <source>
        <strain evidence="2 3">S5-249</strain>
    </source>
</reference>
<keyword evidence="1" id="KW-0812">Transmembrane</keyword>
<dbReference type="AlphaFoldDB" id="A0A1I6LDL2"/>
<accession>A0A1I6LDL2</accession>
<proteinExistence type="predicted"/>
<feature type="transmembrane region" description="Helical" evidence="1">
    <location>
        <begin position="139"/>
        <end position="156"/>
    </location>
</feature>
<keyword evidence="1" id="KW-1133">Transmembrane helix</keyword>
<protein>
    <recommendedName>
        <fullName evidence="4">DUF3429 domain-containing protein</fullName>
    </recommendedName>
</protein>
<dbReference type="OrthoDB" id="7273031at2"/>
<keyword evidence="3" id="KW-1185">Reference proteome</keyword>
<evidence type="ECO:0000256" key="1">
    <source>
        <dbReference type="SAM" id="Phobius"/>
    </source>
</evidence>
<evidence type="ECO:0000313" key="2">
    <source>
        <dbReference type="EMBL" id="SFS01612.1"/>
    </source>
</evidence>
<keyword evidence="1" id="KW-0472">Membrane</keyword>
<dbReference type="Proteomes" id="UP000198824">
    <property type="component" value="Unassembled WGS sequence"/>
</dbReference>
<feature type="transmembrane region" description="Helical" evidence="1">
    <location>
        <begin position="20"/>
        <end position="40"/>
    </location>
</feature>
<dbReference type="RefSeq" id="WP_093315185.1">
    <property type="nucleotide sequence ID" value="NZ_FOZG01000002.1"/>
</dbReference>
<feature type="transmembrane region" description="Helical" evidence="1">
    <location>
        <begin position="46"/>
        <end position="66"/>
    </location>
</feature>
<name>A0A1I6LDL2_9SPHN</name>